<feature type="region of interest" description="Disordered" evidence="1">
    <location>
        <begin position="219"/>
        <end position="260"/>
    </location>
</feature>
<dbReference type="EMBL" id="JBIAQY010000006">
    <property type="protein sequence ID" value="MFF3569901.1"/>
    <property type="molecule type" value="Genomic_DNA"/>
</dbReference>
<evidence type="ECO:0000313" key="2">
    <source>
        <dbReference type="EMBL" id="MFF3569901.1"/>
    </source>
</evidence>
<dbReference type="RefSeq" id="WP_387404460.1">
    <property type="nucleotide sequence ID" value="NZ_JBIAQY010000006.1"/>
</dbReference>
<feature type="compositionally biased region" description="Low complexity" evidence="1">
    <location>
        <begin position="40"/>
        <end position="56"/>
    </location>
</feature>
<protein>
    <recommendedName>
        <fullName evidence="4">Proteins of 100 residues with WXG</fullName>
    </recommendedName>
</protein>
<evidence type="ECO:0008006" key="4">
    <source>
        <dbReference type="Google" id="ProtNLM"/>
    </source>
</evidence>
<name>A0ABW6S404_9NOCA</name>
<sequence>MANGSEVDAAGLASLSSLGQQQLGVDVATAQPAQYVQEPAAATTSATSQSTDCATTGKTGHYWPVPPLTVPTGASKALRAFISMAHEAIQTAVDLLGRNMPELPPSVDDLLQPVVYTDLGEGESTEAYKQALNKVQTAQTSLLAYDQQVATTTLKVADGHSETLTAIEDIVEKLNTALAAVPAALLKGHESTVMKYIASAVDAVYKKVDEVYSYNQSLAGNSSGSGSGDGSSSSSSSSGSGSGSSSGSSSGSGSSTSGSDGLGSLLSQLAPLAMMIPVGLMALAPTLTQMLQPDQNKNHNGQNGSQPNPGQPNQAAPNNPNAPAANAAPQNNPAATPQNNPSAAPQNIPAATPQNNAGTAPQSDPAAPQGNSAPTPPNNSAPTPLNGSTPTTPGNTTAPNVTTAAPNPVAPPNQA</sequence>
<feature type="region of interest" description="Disordered" evidence="1">
    <location>
        <begin position="292"/>
        <end position="415"/>
    </location>
</feature>
<evidence type="ECO:0000256" key="1">
    <source>
        <dbReference type="SAM" id="MobiDB-lite"/>
    </source>
</evidence>
<organism evidence="2 3">
    <name type="scientific">Nocardia jiangxiensis</name>
    <dbReference type="NCBI Taxonomy" id="282685"/>
    <lineage>
        <taxon>Bacteria</taxon>
        <taxon>Bacillati</taxon>
        <taxon>Actinomycetota</taxon>
        <taxon>Actinomycetes</taxon>
        <taxon>Mycobacteriales</taxon>
        <taxon>Nocardiaceae</taxon>
        <taxon>Nocardia</taxon>
    </lineage>
</organism>
<accession>A0ABW6S404</accession>
<feature type="compositionally biased region" description="Low complexity" evidence="1">
    <location>
        <begin position="300"/>
        <end position="351"/>
    </location>
</feature>
<feature type="region of interest" description="Disordered" evidence="1">
    <location>
        <begin position="39"/>
        <end position="59"/>
    </location>
</feature>
<feature type="compositionally biased region" description="Low complexity" evidence="1">
    <location>
        <begin position="230"/>
        <end position="260"/>
    </location>
</feature>
<gene>
    <name evidence="2" type="ORF">ACFYXQ_19175</name>
</gene>
<feature type="compositionally biased region" description="Polar residues" evidence="1">
    <location>
        <begin position="352"/>
        <end position="362"/>
    </location>
</feature>
<dbReference type="Proteomes" id="UP001601992">
    <property type="component" value="Unassembled WGS sequence"/>
</dbReference>
<comment type="caution">
    <text evidence="2">The sequence shown here is derived from an EMBL/GenBank/DDBJ whole genome shotgun (WGS) entry which is preliminary data.</text>
</comment>
<proteinExistence type="predicted"/>
<evidence type="ECO:0000313" key="3">
    <source>
        <dbReference type="Proteomes" id="UP001601992"/>
    </source>
</evidence>
<keyword evidence="3" id="KW-1185">Reference proteome</keyword>
<reference evidence="2 3" key="1">
    <citation type="submission" date="2024-10" db="EMBL/GenBank/DDBJ databases">
        <title>The Natural Products Discovery Center: Release of the First 8490 Sequenced Strains for Exploring Actinobacteria Biosynthetic Diversity.</title>
        <authorList>
            <person name="Kalkreuter E."/>
            <person name="Kautsar S.A."/>
            <person name="Yang D."/>
            <person name="Bader C.D."/>
            <person name="Teijaro C.N."/>
            <person name="Fluegel L."/>
            <person name="Davis C.M."/>
            <person name="Simpson J.R."/>
            <person name="Lauterbach L."/>
            <person name="Steele A.D."/>
            <person name="Gui C."/>
            <person name="Meng S."/>
            <person name="Li G."/>
            <person name="Viehrig K."/>
            <person name="Ye F."/>
            <person name="Su P."/>
            <person name="Kiefer A.F."/>
            <person name="Nichols A."/>
            <person name="Cepeda A.J."/>
            <person name="Yan W."/>
            <person name="Fan B."/>
            <person name="Jiang Y."/>
            <person name="Adhikari A."/>
            <person name="Zheng C.-J."/>
            <person name="Schuster L."/>
            <person name="Cowan T.M."/>
            <person name="Smanski M.J."/>
            <person name="Chevrette M.G."/>
            <person name="De Carvalho L.P.S."/>
            <person name="Shen B."/>
        </authorList>
    </citation>
    <scope>NUCLEOTIDE SEQUENCE [LARGE SCALE GENOMIC DNA]</scope>
    <source>
        <strain evidence="2 3">NPDC002593</strain>
    </source>
</reference>
<feature type="compositionally biased region" description="Low complexity" evidence="1">
    <location>
        <begin position="380"/>
        <end position="407"/>
    </location>
</feature>